<dbReference type="PROSITE" id="PS00331">
    <property type="entry name" value="MALIC_ENZYMES"/>
    <property type="match status" value="1"/>
</dbReference>
<dbReference type="FunFam" id="3.40.50.720:FF:000095">
    <property type="entry name" value="NADP-dependent malic enzyme"/>
    <property type="match status" value="1"/>
</dbReference>
<feature type="active site" description="Proton donor" evidence="5">
    <location>
        <position position="36"/>
    </location>
</feature>
<protein>
    <submittedName>
        <fullName evidence="11">Malate dehydrogenase</fullName>
    </submittedName>
</protein>
<dbReference type="InterPro" id="IPR001891">
    <property type="entry name" value="Malic_OxRdtase"/>
</dbReference>
<evidence type="ECO:0000259" key="9">
    <source>
        <dbReference type="SMART" id="SM00919"/>
    </source>
</evidence>
<dbReference type="Pfam" id="PF03949">
    <property type="entry name" value="Malic_M"/>
    <property type="match status" value="1"/>
</dbReference>
<accession>A0A7R7EIA8</accession>
<feature type="domain" description="Malic enzyme NAD-binding" evidence="9">
    <location>
        <begin position="160"/>
        <end position="383"/>
    </location>
</feature>
<feature type="binding site" evidence="6">
    <location>
        <position position="285"/>
    </location>
    <ligand>
        <name>(S)-malate</name>
        <dbReference type="ChEBI" id="CHEBI:15589"/>
    </ligand>
</feature>
<organism evidence="11 12">
    <name type="scientific">Anaeromicropila herbilytica</name>
    <dbReference type="NCBI Taxonomy" id="2785025"/>
    <lineage>
        <taxon>Bacteria</taxon>
        <taxon>Bacillati</taxon>
        <taxon>Bacillota</taxon>
        <taxon>Clostridia</taxon>
        <taxon>Lachnospirales</taxon>
        <taxon>Lachnospiraceae</taxon>
        <taxon>Anaeromicropila</taxon>
    </lineage>
</organism>
<feature type="binding site" evidence="7">
    <location>
        <position position="133"/>
    </location>
    <ligand>
        <name>a divalent metal cation</name>
        <dbReference type="ChEBI" id="CHEBI:60240"/>
    </ligand>
</feature>
<evidence type="ECO:0000313" key="11">
    <source>
        <dbReference type="EMBL" id="BCN29292.1"/>
    </source>
</evidence>
<dbReference type="InterPro" id="IPR036291">
    <property type="entry name" value="NAD(P)-bd_dom_sf"/>
</dbReference>
<evidence type="ECO:0000256" key="2">
    <source>
        <dbReference type="ARBA" id="ARBA00008785"/>
    </source>
</evidence>
<dbReference type="AlphaFoldDB" id="A0A7R7EIA8"/>
<dbReference type="InterPro" id="IPR037062">
    <property type="entry name" value="Malic_N_dom_sf"/>
</dbReference>
<evidence type="ECO:0000256" key="6">
    <source>
        <dbReference type="PIRSR" id="PIRSR000106-2"/>
    </source>
</evidence>
<comment type="cofactor">
    <cofactor evidence="7">
        <name>Mg(2+)</name>
        <dbReference type="ChEBI" id="CHEBI:18420"/>
    </cofactor>
    <cofactor evidence="7">
        <name>Mn(2+)</name>
        <dbReference type="ChEBI" id="CHEBI:29035"/>
    </cofactor>
    <text evidence="7">Divalent metal cations. Prefers magnesium or manganese.</text>
</comment>
<dbReference type="PANTHER" id="PTHR43237:SF4">
    <property type="entry name" value="NADP-DEPENDENT MALIC ENZYME"/>
    <property type="match status" value="1"/>
</dbReference>
<feature type="binding site" evidence="7">
    <location>
        <position position="159"/>
    </location>
    <ligand>
        <name>a divalent metal cation</name>
        <dbReference type="ChEBI" id="CHEBI:60240"/>
    </ligand>
</feature>
<dbReference type="SUPFAM" id="SSF53223">
    <property type="entry name" value="Aminoacid dehydrogenase-like, N-terminal domain"/>
    <property type="match status" value="1"/>
</dbReference>
<dbReference type="InterPro" id="IPR045213">
    <property type="entry name" value="Malic_NAD-bd_bact_type"/>
</dbReference>
<feature type="binding site" evidence="6">
    <location>
        <position position="315"/>
    </location>
    <ligand>
        <name>(S)-malate</name>
        <dbReference type="ChEBI" id="CHEBI:15589"/>
    </ligand>
</feature>
<feature type="binding site" evidence="7">
    <location>
        <position position="134"/>
    </location>
    <ligand>
        <name>a divalent metal cation</name>
        <dbReference type="ChEBI" id="CHEBI:60240"/>
    </ligand>
</feature>
<dbReference type="GO" id="GO:0046872">
    <property type="term" value="F:metal ion binding"/>
    <property type="evidence" value="ECO:0007669"/>
    <property type="project" value="UniProtKB-KW"/>
</dbReference>
<dbReference type="InterPro" id="IPR012301">
    <property type="entry name" value="Malic_N_dom"/>
</dbReference>
<evidence type="ECO:0000256" key="5">
    <source>
        <dbReference type="PIRSR" id="PIRSR000106-1"/>
    </source>
</evidence>
<evidence type="ECO:0000256" key="1">
    <source>
        <dbReference type="ARBA" id="ARBA00001936"/>
    </source>
</evidence>
<dbReference type="InterPro" id="IPR046346">
    <property type="entry name" value="Aminoacid_DH-like_N_sf"/>
</dbReference>
<name>A0A7R7EIA8_9FIRM</name>
<dbReference type="SMART" id="SM01274">
    <property type="entry name" value="malic"/>
    <property type="match status" value="1"/>
</dbReference>
<dbReference type="Pfam" id="PF00390">
    <property type="entry name" value="malic"/>
    <property type="match status" value="1"/>
</dbReference>
<dbReference type="EMBL" id="AP024169">
    <property type="protein sequence ID" value="BCN29292.1"/>
    <property type="molecule type" value="Genomic_DNA"/>
</dbReference>
<dbReference type="KEGG" id="ahb:bsdtb5_05870"/>
<evidence type="ECO:0000256" key="7">
    <source>
        <dbReference type="PIRSR" id="PIRSR000106-3"/>
    </source>
</evidence>
<evidence type="ECO:0000256" key="8">
    <source>
        <dbReference type="RuleBase" id="RU003427"/>
    </source>
</evidence>
<dbReference type="InterPro" id="IPR012302">
    <property type="entry name" value="Malic_NAD-bd"/>
</dbReference>
<proteinExistence type="inferred from homology"/>
<comment type="cofactor">
    <cofactor evidence="1">
        <name>Mn(2+)</name>
        <dbReference type="ChEBI" id="CHEBI:29035"/>
    </cofactor>
</comment>
<reference evidence="11 12" key="1">
    <citation type="submission" date="2020-11" db="EMBL/GenBank/DDBJ databases">
        <title>Draft genome sequencing of a Lachnospiraceae strain isolated from anoxic soil subjected to BSD treatment.</title>
        <authorList>
            <person name="Uek A."/>
            <person name="Tonouchi A."/>
        </authorList>
    </citation>
    <scope>NUCLEOTIDE SEQUENCE [LARGE SCALE GENOMIC DNA]</scope>
    <source>
        <strain evidence="11 12">TB5</strain>
    </source>
</reference>
<evidence type="ECO:0000313" key="12">
    <source>
        <dbReference type="Proteomes" id="UP000595897"/>
    </source>
</evidence>
<gene>
    <name evidence="11" type="ORF">bsdtb5_05870</name>
</gene>
<dbReference type="GO" id="GO:0016616">
    <property type="term" value="F:oxidoreductase activity, acting on the CH-OH group of donors, NAD or NADP as acceptor"/>
    <property type="evidence" value="ECO:0007669"/>
    <property type="project" value="InterPro"/>
</dbReference>
<dbReference type="InterPro" id="IPR051674">
    <property type="entry name" value="Malate_Decarboxylase"/>
</dbReference>
<sequence>MNYYEESLKLHEKNIGKIEVVSKFEIRSREDLSLAYTPGVAEPCRKIHENEENVYKYTSKGNLVAVVTDGTAVLGLGDIGPKAGLPVMEGKAILFKEFAGVDAFPICLDTKNVDEIVQAVKLIAPGFGGINLEDIGAPRCFEVEEKLKKELDIPVFHDDQHGTAIVVLAGIINALKVVNKKIEEIKVVVNGAGAAGTAISKLLLASGVKKLIACDKVGILYRGIENVDDAKKELAKVTNPENIKGTLADALVGADVFIGVSAPGIVNQDMVRSMNRDSILFAMANPTPEIMPDEAKAAGAKVIGTGRSDFPNQVNNVLAFPGIFRGALDVRAKEINEEMKLAAAYAIASMVKEEDLNEDNVIPYALDRTVAANVADAIKKAARETGVARI</sequence>
<dbReference type="SMART" id="SM00919">
    <property type="entry name" value="Malic_M"/>
    <property type="match status" value="1"/>
</dbReference>
<evidence type="ECO:0000259" key="10">
    <source>
        <dbReference type="SMART" id="SM01274"/>
    </source>
</evidence>
<evidence type="ECO:0000256" key="4">
    <source>
        <dbReference type="ARBA" id="ARBA00023002"/>
    </source>
</evidence>
<dbReference type="FunFam" id="3.40.50.10380:FF:000003">
    <property type="entry name" value="NADP-dependent malic enzyme"/>
    <property type="match status" value="1"/>
</dbReference>
<evidence type="ECO:0000256" key="3">
    <source>
        <dbReference type="ARBA" id="ARBA00022723"/>
    </source>
</evidence>
<dbReference type="SUPFAM" id="SSF51735">
    <property type="entry name" value="NAD(P)-binding Rossmann-fold domains"/>
    <property type="match status" value="1"/>
</dbReference>
<keyword evidence="12" id="KW-1185">Reference proteome</keyword>
<dbReference type="PIRSF" id="PIRSF000106">
    <property type="entry name" value="ME"/>
    <property type="match status" value="1"/>
</dbReference>
<feature type="domain" description="Malic enzyme N-terminal" evidence="10">
    <location>
        <begin position="15"/>
        <end position="148"/>
    </location>
</feature>
<dbReference type="Gene3D" id="3.40.50.10380">
    <property type="entry name" value="Malic enzyme, N-terminal domain"/>
    <property type="match status" value="1"/>
</dbReference>
<dbReference type="Proteomes" id="UP000595897">
    <property type="component" value="Chromosome"/>
</dbReference>
<dbReference type="InterPro" id="IPR015884">
    <property type="entry name" value="Malic_enzyme_CS"/>
</dbReference>
<dbReference type="RefSeq" id="WP_271714575.1">
    <property type="nucleotide sequence ID" value="NZ_AP024169.1"/>
</dbReference>
<keyword evidence="3 7" id="KW-0479">Metal-binding</keyword>
<dbReference type="PANTHER" id="PTHR43237">
    <property type="entry name" value="NADP-DEPENDENT MALIC ENZYME"/>
    <property type="match status" value="1"/>
</dbReference>
<dbReference type="CDD" id="cd05311">
    <property type="entry name" value="NAD_bind_2_malic_enz"/>
    <property type="match status" value="1"/>
</dbReference>
<comment type="similarity">
    <text evidence="2 8">Belongs to the malic enzymes family.</text>
</comment>
<feature type="active site" description="Proton acceptor" evidence="5">
    <location>
        <position position="91"/>
    </location>
</feature>
<dbReference type="GO" id="GO:0051287">
    <property type="term" value="F:NAD binding"/>
    <property type="evidence" value="ECO:0007669"/>
    <property type="project" value="InterPro"/>
</dbReference>
<dbReference type="Gene3D" id="3.40.50.720">
    <property type="entry name" value="NAD(P)-binding Rossmann-like Domain"/>
    <property type="match status" value="1"/>
</dbReference>
<dbReference type="GO" id="GO:0004470">
    <property type="term" value="F:malic enzyme activity"/>
    <property type="evidence" value="ECO:0007669"/>
    <property type="project" value="InterPro"/>
</dbReference>
<dbReference type="PRINTS" id="PR00072">
    <property type="entry name" value="MALOXRDTASE"/>
</dbReference>
<keyword evidence="4" id="KW-0560">Oxidoreductase</keyword>